<protein>
    <submittedName>
        <fullName evidence="2">Uncharacterized protein</fullName>
    </submittedName>
</protein>
<feature type="compositionally biased region" description="Gly residues" evidence="1">
    <location>
        <begin position="110"/>
        <end position="119"/>
    </location>
</feature>
<feature type="region of interest" description="Disordered" evidence="1">
    <location>
        <begin position="68"/>
        <end position="151"/>
    </location>
</feature>
<evidence type="ECO:0000313" key="3">
    <source>
        <dbReference type="Proteomes" id="UP000673691"/>
    </source>
</evidence>
<name>A0A8H8DG65_9FUNG</name>
<keyword evidence="3" id="KW-1185">Reference proteome</keyword>
<reference evidence="2 3" key="1">
    <citation type="journal article" name="Sci. Rep.">
        <title>Genome-scale phylogenetic analyses confirm Olpidium as the closest living zoosporic fungus to the non-flagellated, terrestrial fungi.</title>
        <authorList>
            <person name="Chang Y."/>
            <person name="Rochon D."/>
            <person name="Sekimoto S."/>
            <person name="Wang Y."/>
            <person name="Chovatia M."/>
            <person name="Sandor L."/>
            <person name="Salamov A."/>
            <person name="Grigoriev I.V."/>
            <person name="Stajich J.E."/>
            <person name="Spatafora J.W."/>
        </authorList>
    </citation>
    <scope>NUCLEOTIDE SEQUENCE [LARGE SCALE GENOMIC DNA]</scope>
    <source>
        <strain evidence="2">S191</strain>
    </source>
</reference>
<dbReference type="EMBL" id="JAEFCI010011342">
    <property type="protein sequence ID" value="KAG5456682.1"/>
    <property type="molecule type" value="Genomic_DNA"/>
</dbReference>
<organism evidence="2 3">
    <name type="scientific">Olpidium bornovanus</name>
    <dbReference type="NCBI Taxonomy" id="278681"/>
    <lineage>
        <taxon>Eukaryota</taxon>
        <taxon>Fungi</taxon>
        <taxon>Fungi incertae sedis</taxon>
        <taxon>Olpidiomycota</taxon>
        <taxon>Olpidiomycotina</taxon>
        <taxon>Olpidiomycetes</taxon>
        <taxon>Olpidiales</taxon>
        <taxon>Olpidiaceae</taxon>
        <taxon>Olpidium</taxon>
    </lineage>
</organism>
<evidence type="ECO:0000313" key="2">
    <source>
        <dbReference type="EMBL" id="KAG5456682.1"/>
    </source>
</evidence>
<proteinExistence type="predicted"/>
<feature type="region of interest" description="Disordered" evidence="1">
    <location>
        <begin position="1"/>
        <end position="21"/>
    </location>
</feature>
<evidence type="ECO:0000256" key="1">
    <source>
        <dbReference type="SAM" id="MobiDB-lite"/>
    </source>
</evidence>
<dbReference type="AlphaFoldDB" id="A0A8H8DG65"/>
<comment type="caution">
    <text evidence="2">The sequence shown here is derived from an EMBL/GenBank/DDBJ whole genome shotgun (WGS) entry which is preliminary data.</text>
</comment>
<sequence>MLGRRLVMRRREQEQRTPGLGAERRLFARGLHAADVDHVARARDGKKAGGQVTLRRRASTPLILRTTERRSASAVGSRRQAVGIGGWQPAAGDRREPGHALIQSQQRQAAGGGGGGGGALTEDPAETAQALRRPRAAGDGGGWSRGRRAVPSDWNQEQLRLLKHSERPAVGLSGGAAAHLEKAAAGLLLHGFYGTAGTPCLCRARRKFMKHRRAVKRLRGGPPRRKAAGGYLGALWRWGAGPSGPHEERYADAADANDPRNGCCWSWTAHNILENRDM</sequence>
<accession>A0A8H8DG65</accession>
<dbReference type="Proteomes" id="UP000673691">
    <property type="component" value="Unassembled WGS sequence"/>
</dbReference>
<gene>
    <name evidence="2" type="ORF">BJ554DRAFT_3508</name>
</gene>